<evidence type="ECO:0000256" key="1">
    <source>
        <dbReference type="SAM" id="SignalP"/>
    </source>
</evidence>
<proteinExistence type="predicted"/>
<organism evidence="2 3">
    <name type="scientific">Shewanella nanhaiensis</name>
    <dbReference type="NCBI Taxonomy" id="2864872"/>
    <lineage>
        <taxon>Bacteria</taxon>
        <taxon>Pseudomonadati</taxon>
        <taxon>Pseudomonadota</taxon>
        <taxon>Gammaproteobacteria</taxon>
        <taxon>Alteromonadales</taxon>
        <taxon>Shewanellaceae</taxon>
        <taxon>Shewanella</taxon>
    </lineage>
</organism>
<feature type="signal peptide" evidence="1">
    <location>
        <begin position="1"/>
        <end position="19"/>
    </location>
</feature>
<dbReference type="Proteomes" id="UP001195963">
    <property type="component" value="Unassembled WGS sequence"/>
</dbReference>
<keyword evidence="3" id="KW-1185">Reference proteome</keyword>
<dbReference type="RefSeq" id="WP_220108272.1">
    <property type="nucleotide sequence ID" value="NZ_JAHZST010000002.1"/>
</dbReference>
<accession>A0ABS7E0L7</accession>
<gene>
    <name evidence="2" type="ORF">K0625_02760</name>
</gene>
<reference evidence="2 3" key="1">
    <citation type="submission" date="2021-07" db="EMBL/GenBank/DDBJ databases">
        <title>Shewanella sp. nov, isolated from SCS.</title>
        <authorList>
            <person name="Cao W.R."/>
        </authorList>
    </citation>
    <scope>NUCLEOTIDE SEQUENCE [LARGE SCALE GENOMIC DNA]</scope>
    <source>
        <strain evidence="2 3">NR704-98</strain>
    </source>
</reference>
<dbReference type="EMBL" id="JAHZST010000002">
    <property type="protein sequence ID" value="MBW8182577.1"/>
    <property type="molecule type" value="Genomic_DNA"/>
</dbReference>
<evidence type="ECO:0000313" key="3">
    <source>
        <dbReference type="Proteomes" id="UP001195963"/>
    </source>
</evidence>
<comment type="caution">
    <text evidence="2">The sequence shown here is derived from an EMBL/GenBank/DDBJ whole genome shotgun (WGS) entry which is preliminary data.</text>
</comment>
<keyword evidence="1" id="KW-0732">Signal</keyword>
<name>A0ABS7E0L7_9GAMM</name>
<evidence type="ECO:0008006" key="4">
    <source>
        <dbReference type="Google" id="ProtNLM"/>
    </source>
</evidence>
<evidence type="ECO:0000313" key="2">
    <source>
        <dbReference type="EMBL" id="MBW8182577.1"/>
    </source>
</evidence>
<protein>
    <recommendedName>
        <fullName evidence="4">Curlin associated repeat-containing protein</fullName>
    </recommendedName>
</protein>
<sequence>MKYLWMACLCTAVAVPLEASELNLDFTKNKLELPDEVLATMRGKYTQSGQDYYFGLQMRTQYLTAQGISRQVQMQVELSLQGDSPAVIVSIEEPVTVSDGSSVSLTSLGQQTGLQQKIQIAGDQNRALNDMDIGEGRLQALGGAQFDIGQTLISGDGHVVFSTQPGGLGYQVSLPGGSATQGVVINNGNGQLIQSINIGGAFHGVSNQAMIRYQGVDIASQHNQLMAQHINDLIVLGL</sequence>
<feature type="chain" id="PRO_5045993739" description="Curlin associated repeat-containing protein" evidence="1">
    <location>
        <begin position="20"/>
        <end position="238"/>
    </location>
</feature>